<dbReference type="GO" id="GO:0015232">
    <property type="term" value="F:heme transmembrane transporter activity"/>
    <property type="evidence" value="ECO:0007669"/>
    <property type="project" value="InterPro"/>
</dbReference>
<dbReference type="InterPro" id="IPR037066">
    <property type="entry name" value="Plug_dom_sf"/>
</dbReference>
<dbReference type="SUPFAM" id="SSF56935">
    <property type="entry name" value="Porins"/>
    <property type="match status" value="1"/>
</dbReference>
<reference evidence="15 16" key="1">
    <citation type="submission" date="2020-08" db="EMBL/GenBank/DDBJ databases">
        <title>Genomic Encyclopedia of Type Strains, Phase IV (KMG-IV): sequencing the most valuable type-strain genomes for metagenomic binning, comparative biology and taxonomic classification.</title>
        <authorList>
            <person name="Goeker M."/>
        </authorList>
    </citation>
    <scope>NUCLEOTIDE SEQUENCE [LARGE SCALE GENOMIC DNA]</scope>
    <source>
        <strain evidence="15 16">DSM 21319</strain>
    </source>
</reference>
<name>A0A7W7YUL0_9HYPH</name>
<evidence type="ECO:0000259" key="14">
    <source>
        <dbReference type="Pfam" id="PF07715"/>
    </source>
</evidence>
<gene>
    <name evidence="15" type="ORF">HNQ66_001943</name>
</gene>
<dbReference type="PANTHER" id="PTHR30069:SF29">
    <property type="entry name" value="HEMOGLOBIN AND HEMOGLOBIN-HAPTOGLOBIN-BINDING PROTEIN 1-RELATED"/>
    <property type="match status" value="1"/>
</dbReference>
<dbReference type="NCBIfam" id="TIGR01785">
    <property type="entry name" value="TonB-hemin"/>
    <property type="match status" value="1"/>
</dbReference>
<evidence type="ECO:0000256" key="8">
    <source>
        <dbReference type="ARBA" id="ARBA00023136"/>
    </source>
</evidence>
<evidence type="ECO:0000256" key="2">
    <source>
        <dbReference type="ARBA" id="ARBA00009810"/>
    </source>
</evidence>
<dbReference type="EMBL" id="JACHIK010000005">
    <property type="protein sequence ID" value="MBB5042547.1"/>
    <property type="molecule type" value="Genomic_DNA"/>
</dbReference>
<dbReference type="GO" id="GO:0015344">
    <property type="term" value="F:siderophore uptake transmembrane transporter activity"/>
    <property type="evidence" value="ECO:0007669"/>
    <property type="project" value="TreeGrafter"/>
</dbReference>
<dbReference type="GO" id="GO:0009279">
    <property type="term" value="C:cell outer membrane"/>
    <property type="evidence" value="ECO:0007669"/>
    <property type="project" value="UniProtKB-SubCell"/>
</dbReference>
<dbReference type="PROSITE" id="PS52016">
    <property type="entry name" value="TONB_DEPENDENT_REC_3"/>
    <property type="match status" value="1"/>
</dbReference>
<evidence type="ECO:0000256" key="6">
    <source>
        <dbReference type="ARBA" id="ARBA00022729"/>
    </source>
</evidence>
<evidence type="ECO:0000259" key="13">
    <source>
        <dbReference type="Pfam" id="PF00593"/>
    </source>
</evidence>
<comment type="caution">
    <text evidence="15">The sequence shown here is derived from an EMBL/GenBank/DDBJ whole genome shotgun (WGS) entry which is preliminary data.</text>
</comment>
<keyword evidence="10 11" id="KW-0998">Cell outer membrane</keyword>
<dbReference type="InterPro" id="IPR010949">
    <property type="entry name" value="TonB_Hb/transfer/lactofer_rcpt"/>
</dbReference>
<evidence type="ECO:0000256" key="11">
    <source>
        <dbReference type="PROSITE-ProRule" id="PRU01360"/>
    </source>
</evidence>
<evidence type="ECO:0000256" key="3">
    <source>
        <dbReference type="ARBA" id="ARBA00022448"/>
    </source>
</evidence>
<dbReference type="InterPro" id="IPR012910">
    <property type="entry name" value="Plug_dom"/>
</dbReference>
<dbReference type="CDD" id="cd01347">
    <property type="entry name" value="ligand_gated_channel"/>
    <property type="match status" value="1"/>
</dbReference>
<dbReference type="Gene3D" id="2.170.130.10">
    <property type="entry name" value="TonB-dependent receptor, plug domain"/>
    <property type="match status" value="1"/>
</dbReference>
<keyword evidence="5 11" id="KW-0812">Transmembrane</keyword>
<evidence type="ECO:0000256" key="7">
    <source>
        <dbReference type="ARBA" id="ARBA00023077"/>
    </source>
</evidence>
<dbReference type="PANTHER" id="PTHR30069">
    <property type="entry name" value="TONB-DEPENDENT OUTER MEMBRANE RECEPTOR"/>
    <property type="match status" value="1"/>
</dbReference>
<dbReference type="InterPro" id="IPR011276">
    <property type="entry name" value="TonB_haem/Hb_rcpt"/>
</dbReference>
<organism evidence="15 16">
    <name type="scientific">Shinella fusca</name>
    <dbReference type="NCBI Taxonomy" id="544480"/>
    <lineage>
        <taxon>Bacteria</taxon>
        <taxon>Pseudomonadati</taxon>
        <taxon>Pseudomonadota</taxon>
        <taxon>Alphaproteobacteria</taxon>
        <taxon>Hyphomicrobiales</taxon>
        <taxon>Rhizobiaceae</taxon>
        <taxon>Shinella</taxon>
    </lineage>
</organism>
<dbReference type="Proteomes" id="UP000535406">
    <property type="component" value="Unassembled WGS sequence"/>
</dbReference>
<evidence type="ECO:0000256" key="12">
    <source>
        <dbReference type="RuleBase" id="RU003357"/>
    </source>
</evidence>
<dbReference type="InterPro" id="IPR036942">
    <property type="entry name" value="Beta-barrel_TonB_sf"/>
</dbReference>
<evidence type="ECO:0000256" key="10">
    <source>
        <dbReference type="ARBA" id="ARBA00023237"/>
    </source>
</evidence>
<dbReference type="Pfam" id="PF00593">
    <property type="entry name" value="TonB_dep_Rec_b-barrel"/>
    <property type="match status" value="1"/>
</dbReference>
<dbReference type="Gene3D" id="2.40.170.20">
    <property type="entry name" value="TonB-dependent receptor, beta-barrel domain"/>
    <property type="match status" value="1"/>
</dbReference>
<feature type="domain" description="TonB-dependent receptor-like beta-barrel" evidence="13">
    <location>
        <begin position="256"/>
        <end position="688"/>
    </location>
</feature>
<keyword evidence="4 11" id="KW-1134">Transmembrane beta strand</keyword>
<evidence type="ECO:0000256" key="5">
    <source>
        <dbReference type="ARBA" id="ARBA00022692"/>
    </source>
</evidence>
<dbReference type="InterPro" id="IPR000531">
    <property type="entry name" value="Beta-barrel_TonB"/>
</dbReference>
<keyword evidence="9 15" id="KW-0675">Receptor</keyword>
<dbReference type="GO" id="GO:0044718">
    <property type="term" value="P:siderophore transmembrane transport"/>
    <property type="evidence" value="ECO:0007669"/>
    <property type="project" value="TreeGrafter"/>
</dbReference>
<proteinExistence type="inferred from homology"/>
<accession>A0A7W7YUL0</accession>
<dbReference type="NCBIfam" id="TIGR01786">
    <property type="entry name" value="TonB-hemlactrns"/>
    <property type="match status" value="1"/>
</dbReference>
<comment type="subcellular location">
    <subcellularLocation>
        <location evidence="1 11">Cell outer membrane</location>
        <topology evidence="1 11">Multi-pass membrane protein</topology>
    </subcellularLocation>
</comment>
<keyword evidence="6" id="KW-0732">Signal</keyword>
<evidence type="ECO:0000256" key="4">
    <source>
        <dbReference type="ARBA" id="ARBA00022452"/>
    </source>
</evidence>
<keyword evidence="16" id="KW-1185">Reference proteome</keyword>
<dbReference type="Pfam" id="PF07715">
    <property type="entry name" value="Plug"/>
    <property type="match status" value="1"/>
</dbReference>
<keyword evidence="8 11" id="KW-0472">Membrane</keyword>
<dbReference type="InterPro" id="IPR039426">
    <property type="entry name" value="TonB-dep_rcpt-like"/>
</dbReference>
<evidence type="ECO:0000313" key="16">
    <source>
        <dbReference type="Proteomes" id="UP000535406"/>
    </source>
</evidence>
<protein>
    <submittedName>
        <fullName evidence="15">Hemoglobin/transferrin/lactoferrin receptor protein</fullName>
    </submittedName>
</protein>
<feature type="domain" description="TonB-dependent receptor plug" evidence="14">
    <location>
        <begin position="41"/>
        <end position="152"/>
    </location>
</feature>
<keyword evidence="3 11" id="KW-0813">Transport</keyword>
<evidence type="ECO:0000256" key="1">
    <source>
        <dbReference type="ARBA" id="ARBA00004571"/>
    </source>
</evidence>
<evidence type="ECO:0000256" key="9">
    <source>
        <dbReference type="ARBA" id="ARBA00023170"/>
    </source>
</evidence>
<dbReference type="AlphaFoldDB" id="A0A7W7YUL0"/>
<keyword evidence="7 12" id="KW-0798">TonB box</keyword>
<sequence>MFSLSAGAFAQEATKADDQSTALQPIVIKGKRVARPAGSVADTPLATQTTAETLREKEINSPADLSRIDPGVQFSSSDKGFVVRGMEGNRVTTLVDDIPLPFLTNSARSGGPSTTTNANGGTNVFSFNSVSTLDIVKGADSSRAGSGALGGAIVLRTLEPEDLIGEGRNWGGLVKGTYDSANKGVGGNVAVAKRFDATSVLFQGSYLRAHEADNAGSVGGIGFARDEANPADITEYNLLFKLRRELEGGRKIGLTAEHYNRDTDTELLTLQGGTTSSRGYQNFFGFEDSARDRVSLDYQQDEPGGFFDTVRSSIYWQNVKREAGNEGYRIPNPKGDWYRSNQLEEQSVGIVSTLGKHFDTGSFTHDLNIHGNFSYFWAQSFTEGRDGCIAGTYVGATCASLHADQSEMPDVNGSRLGLTLDDKIRYGDSAWSVTPGLGFDWFSYNPKETAGFTGNPGYSGLPDSRDGARLSPKLLVGYDVNEDIELFGQWSMAYRAPTVDELYLLYTGQGGPSQYAVVGNPDLEPETGMGFELGGNYDAGDTKMRMVGFYNKYRNFIDSDDIGPVAPYTNYTQYFNRAHVRVSGIEFSAYHELDNGLHLNGSFTYTNVRDTDTDEMLRTAVPFKAIAGIGYGQESWGVDLTGIFATAMKESKDATKFNAPGYGIANLTAWWEPPQTKGLRIQAGIYNLFDKEYWDGVALRDVSTATPSNSNTNQPLGFYSEPGRSFRVSITKTF</sequence>
<comment type="similarity">
    <text evidence="2 11 12">Belongs to the TonB-dependent receptor family.</text>
</comment>
<evidence type="ECO:0000313" key="15">
    <source>
        <dbReference type="EMBL" id="MBB5042547.1"/>
    </source>
</evidence>